<dbReference type="NCBIfam" id="TIGR00229">
    <property type="entry name" value="sensory_box"/>
    <property type="match status" value="1"/>
</dbReference>
<dbReference type="InterPro" id="IPR013656">
    <property type="entry name" value="PAS_4"/>
</dbReference>
<feature type="domain" description="GAF" evidence="5">
    <location>
        <begin position="167"/>
        <end position="307"/>
    </location>
</feature>
<sequence>MSTKNELAAATLETLPVTVAVLGSDGEILLTNQEWRTFGPNEQPSDHVGVDYLAVASTTDDEHASRAVTGLESLLAGDQQTFTMEYPCHSPGEKRWFSMWARQFSVDGERHVVVVHLDITDRKLAEIDAEESATRVRAERQALEDVLERVDGLIRDVTDAAVTAGTRTEIERRVCRRLAAESPYELAWIGRVDVTNRQITPSEWASQDEVPLENNQLTLGQDESHPAVAALERGDSRVVSDLDSFEAAEQWWPIAAGEYIDAVAAVPIAYGEVTYGVLVVFAAETNAFADRDVLILESLAGTIATAINALETRRMLTTEAVVELELAIEDSSLFVTALADDLAATVTFRGVAYDGDGTPLAFVHVDRPEAVAVTAADSHGITDATVLSATDDGTLLELTLDSSGSFVSTLAEHGAVIRHLETDSGVADMALELPNAQSGRSMYDYLEDRFEQVELISYQEVERPAQTAQDLMSTLESALTERQRMALRKAYYAEYFEWPRSISGEELAASMDISRSTYHQHLRLAQQKLLDELFEGE</sequence>
<evidence type="ECO:0000259" key="5">
    <source>
        <dbReference type="Pfam" id="PF13185"/>
    </source>
</evidence>
<keyword evidence="9" id="KW-1185">Reference proteome</keyword>
<dbReference type="InterPro" id="IPR003018">
    <property type="entry name" value="GAF"/>
</dbReference>
<dbReference type="GeneID" id="8826775"/>
<dbReference type="InterPro" id="IPR007050">
    <property type="entry name" value="HTH_bacterioopsin"/>
</dbReference>
<dbReference type="SUPFAM" id="SSF88659">
    <property type="entry name" value="Sigma3 and sigma4 domains of RNA polymerase sigma factors"/>
    <property type="match status" value="1"/>
</dbReference>
<dbReference type="RefSeq" id="WP_004214438.1">
    <property type="nucleotide sequence ID" value="NC_013923.1"/>
</dbReference>
<dbReference type="Pfam" id="PF08448">
    <property type="entry name" value="PAS_4"/>
    <property type="match status" value="1"/>
</dbReference>
<dbReference type="InterPro" id="IPR035965">
    <property type="entry name" value="PAS-like_dom_sf"/>
</dbReference>
<evidence type="ECO:0000313" key="10">
    <source>
        <dbReference type="Proteomes" id="UP000011543"/>
    </source>
</evidence>
<accession>D3T1I7</accession>
<evidence type="ECO:0000259" key="3">
    <source>
        <dbReference type="Pfam" id="PF04967"/>
    </source>
</evidence>
<evidence type="ECO:0000259" key="6">
    <source>
        <dbReference type="Pfam" id="PF15915"/>
    </source>
</evidence>
<evidence type="ECO:0000256" key="1">
    <source>
        <dbReference type="ARBA" id="ARBA00023015"/>
    </source>
</evidence>
<evidence type="ECO:0000256" key="2">
    <source>
        <dbReference type="ARBA" id="ARBA00023163"/>
    </source>
</evidence>
<dbReference type="PANTHER" id="PTHR34236:SF1">
    <property type="entry name" value="DIMETHYL SULFOXIDE REDUCTASE TRANSCRIPTIONAL ACTIVATOR"/>
    <property type="match status" value="1"/>
</dbReference>
<dbReference type="HOGENOM" id="CLU_010057_3_0_2"/>
<gene>
    <name evidence="7" type="ordered locus">Nmag_3905</name>
    <name evidence="8" type="ORF">C500_04224</name>
</gene>
<evidence type="ECO:0000259" key="4">
    <source>
        <dbReference type="Pfam" id="PF08448"/>
    </source>
</evidence>
<dbReference type="Gene3D" id="3.30.450.20">
    <property type="entry name" value="PAS domain"/>
    <property type="match status" value="1"/>
</dbReference>
<feature type="domain" description="PAS fold-4" evidence="4">
    <location>
        <begin position="12"/>
        <end position="123"/>
    </location>
</feature>
<dbReference type="InterPro" id="IPR029016">
    <property type="entry name" value="GAF-like_dom_sf"/>
</dbReference>
<dbReference type="KEGG" id="nmg:Nmag_3905"/>
<dbReference type="OrthoDB" id="234125at2157"/>
<proteinExistence type="predicted"/>
<dbReference type="PATRIC" id="fig|547559.17.peg.808"/>
<dbReference type="InterPro" id="IPR000014">
    <property type="entry name" value="PAS"/>
</dbReference>
<dbReference type="Pfam" id="PF13185">
    <property type="entry name" value="GAF_2"/>
    <property type="match status" value="1"/>
</dbReference>
<dbReference type="Gene3D" id="3.30.450.40">
    <property type="match status" value="1"/>
</dbReference>
<reference evidence="7 9" key="2">
    <citation type="journal article" date="2012" name="BMC Genomics">
        <title>A comparative genomics perspective on the genetic content of the alkaliphilic haloarchaeon Natrialba magadii ATCC 43099T.</title>
        <authorList>
            <person name="Siddaramappa S."/>
            <person name="Challacombe J.F."/>
            <person name="Decastro R.E."/>
            <person name="Pfeiffer F."/>
            <person name="Sastre D.E."/>
            <person name="Gimenez M.I."/>
            <person name="Paggi R.A."/>
            <person name="Detter J.C."/>
            <person name="Davenport K.W."/>
            <person name="Goodwin L.A."/>
            <person name="Kyrpides N."/>
            <person name="Tapia R."/>
            <person name="Pitluck S."/>
            <person name="Lucas S."/>
            <person name="Woyke T."/>
            <person name="Maupin-Furlow J.A."/>
        </authorList>
    </citation>
    <scope>NUCLEOTIDE SEQUENCE [LARGE SCALE GENOMIC DNA]</scope>
    <source>
        <strain evidence="7">ATCC 43099</strain>
        <strain evidence="9">ATCC 43099 / DSM 3394 / CCM 3739 / CIP 104546 / IAM 13178 / JCM 8861 / NBRC 102185 / NCIMB 2190 / MS3</strain>
    </source>
</reference>
<evidence type="ECO:0000313" key="7">
    <source>
        <dbReference type="EMBL" id="ADD07446.1"/>
    </source>
</evidence>
<dbReference type="PANTHER" id="PTHR34236">
    <property type="entry name" value="DIMETHYL SULFOXIDE REDUCTASE TRANSCRIPTIONAL ACTIVATOR"/>
    <property type="match status" value="1"/>
</dbReference>
<reference evidence="9" key="1">
    <citation type="submission" date="2010-02" db="EMBL/GenBank/DDBJ databases">
        <title>Complete sequence of plasmid 1 of Natrialba magadii ATCC 43099.</title>
        <authorList>
            <consortium name="US DOE Joint Genome Institute"/>
            <person name="Lucas S."/>
            <person name="Copeland A."/>
            <person name="Lapidus A."/>
            <person name="Cheng J.-F."/>
            <person name="Bruce D."/>
            <person name="Goodwin L."/>
            <person name="Pitluck S."/>
            <person name="Davenport K."/>
            <person name="Saunders E."/>
            <person name="Detter J.C."/>
            <person name="Han C."/>
            <person name="Tapia R."/>
            <person name="Land M."/>
            <person name="Hauser L."/>
            <person name="Kyrpides N."/>
            <person name="Mikhailova N."/>
            <person name="De Castro R.E."/>
            <person name="Maupin-Furlow J.A."/>
            <person name="Woyke T."/>
        </authorList>
    </citation>
    <scope>NUCLEOTIDE SEQUENCE [LARGE SCALE GENOMIC DNA]</scope>
    <source>
        <strain evidence="9">ATCC 43099 / DSM 3394 / CCM 3739 / CIP 104546 / IAM 13178 / JCM 8861 / NBRC 102185 / NCIMB 2190 / MS3</strain>
        <plasmid evidence="9">pNMAG01</plasmid>
    </source>
</reference>
<feature type="domain" description="HTH bat-type" evidence="3">
    <location>
        <begin position="479"/>
        <end position="530"/>
    </location>
</feature>
<keyword evidence="1" id="KW-0805">Transcription regulation</keyword>
<dbReference type="AlphaFoldDB" id="D3T1I7"/>
<keyword evidence="2" id="KW-0804">Transcription</keyword>
<dbReference type="SUPFAM" id="SSF55785">
    <property type="entry name" value="PYP-like sensor domain (PAS domain)"/>
    <property type="match status" value="1"/>
</dbReference>
<dbReference type="InterPro" id="IPR031803">
    <property type="entry name" value="BAT_GAF/HTH-assoc"/>
</dbReference>
<dbReference type="Proteomes" id="UP000011543">
    <property type="component" value="Unassembled WGS sequence"/>
</dbReference>
<evidence type="ECO:0000313" key="8">
    <source>
        <dbReference type="EMBL" id="ELY32253.1"/>
    </source>
</evidence>
<dbReference type="Pfam" id="PF15915">
    <property type="entry name" value="BAT"/>
    <property type="match status" value="1"/>
</dbReference>
<name>D3T1I7_NATMM</name>
<geneLocation type="plasmid" evidence="7 9">
    <name>pNMAG01</name>
</geneLocation>
<dbReference type="Proteomes" id="UP000001879">
    <property type="component" value="Plasmid pNMAG01"/>
</dbReference>
<evidence type="ECO:0000313" key="9">
    <source>
        <dbReference type="Proteomes" id="UP000001879"/>
    </source>
</evidence>
<dbReference type="EMBL" id="CP001933">
    <property type="protein sequence ID" value="ADD07446.1"/>
    <property type="molecule type" value="Genomic_DNA"/>
</dbReference>
<dbReference type="EMBL" id="AOHS01000017">
    <property type="protein sequence ID" value="ELY32253.1"/>
    <property type="molecule type" value="Genomic_DNA"/>
</dbReference>
<feature type="domain" description="Bacterioopsin transcriptional activator GAF and HTH associated" evidence="6">
    <location>
        <begin position="319"/>
        <end position="471"/>
    </location>
</feature>
<keyword evidence="7" id="KW-0614">Plasmid</keyword>
<reference evidence="7" key="4">
    <citation type="submission" date="2016-09" db="EMBL/GenBank/DDBJ databases">
        <authorList>
            <person name="Pfeiffer F."/>
        </authorList>
    </citation>
    <scope>NUCLEOTIDE SEQUENCE</scope>
    <source>
        <strain evidence="7">ATCC 43099</strain>
        <plasmid evidence="7">pNMAG01</plasmid>
    </source>
</reference>
<dbReference type="InterPro" id="IPR013324">
    <property type="entry name" value="RNA_pol_sigma_r3/r4-like"/>
</dbReference>
<protein>
    <submittedName>
        <fullName evidence="8">PAS/PAC sensor protein</fullName>
    </submittedName>
    <submittedName>
        <fullName evidence="7">Sensor/bat box HTH-10 family transcription regulator</fullName>
    </submittedName>
</protein>
<dbReference type="Pfam" id="PF04967">
    <property type="entry name" value="HTH_10"/>
    <property type="match status" value="1"/>
</dbReference>
<reference evidence="8 10" key="3">
    <citation type="journal article" date="2014" name="PLoS Genet.">
        <title>Phylogenetically driven sequencing of extremely halophilic archaea reveals strategies for static and dynamic osmo-response.</title>
        <authorList>
            <person name="Becker E.A."/>
            <person name="Seitzer P.M."/>
            <person name="Tritt A."/>
            <person name="Larsen D."/>
            <person name="Krusor M."/>
            <person name="Yao A.I."/>
            <person name="Wu D."/>
            <person name="Madern D."/>
            <person name="Eisen J.A."/>
            <person name="Darling A.E."/>
            <person name="Facciotti M.T."/>
        </authorList>
    </citation>
    <scope>NUCLEOTIDE SEQUENCE [LARGE SCALE GENOMIC DNA]</scope>
    <source>
        <strain evidence="10">ATCC 43099 / DSM 3394 / CCM 3739 / CIP 104546 / IAM 13178 / JCM 8861 / NBRC 102185 / NCIMB 2190 / MS3</strain>
        <strain evidence="8">MS-3</strain>
    </source>
</reference>
<organism evidence="7 9">
    <name type="scientific">Natrialba magadii (strain ATCC 43099 / DSM 3394 / CCM 3739 / CIP 104546 / IAM 13178 / JCM 8861 / NBRC 102185 / NCIMB 2190 / MS3)</name>
    <name type="common">Natronobacterium magadii</name>
    <dbReference type="NCBI Taxonomy" id="547559"/>
    <lineage>
        <taxon>Archaea</taxon>
        <taxon>Methanobacteriati</taxon>
        <taxon>Methanobacteriota</taxon>
        <taxon>Stenosarchaea group</taxon>
        <taxon>Halobacteria</taxon>
        <taxon>Halobacteriales</taxon>
        <taxon>Natrialbaceae</taxon>
        <taxon>Natrialba</taxon>
    </lineage>
</organism>
<dbReference type="SUPFAM" id="SSF55781">
    <property type="entry name" value="GAF domain-like"/>
    <property type="match status" value="1"/>
</dbReference>